<dbReference type="AlphaFoldDB" id="A0A971S1H9"/>
<dbReference type="EMBL" id="JAAYEE010000257">
    <property type="protein sequence ID" value="NLW36500.1"/>
    <property type="molecule type" value="Genomic_DNA"/>
</dbReference>
<name>A0A971S1H9_9BACT</name>
<dbReference type="Proteomes" id="UP000777265">
    <property type="component" value="Unassembled WGS sequence"/>
</dbReference>
<evidence type="ECO:0000313" key="2">
    <source>
        <dbReference type="EMBL" id="NLW36500.1"/>
    </source>
</evidence>
<evidence type="ECO:0000256" key="1">
    <source>
        <dbReference type="SAM" id="MobiDB-lite"/>
    </source>
</evidence>
<reference evidence="2" key="1">
    <citation type="journal article" date="2020" name="Biotechnol. Biofuels">
        <title>New insights from the biogas microbiome by comprehensive genome-resolved metagenomics of nearly 1600 species originating from multiple anaerobic digesters.</title>
        <authorList>
            <person name="Campanaro S."/>
            <person name="Treu L."/>
            <person name="Rodriguez-R L.M."/>
            <person name="Kovalovszki A."/>
            <person name="Ziels R.M."/>
            <person name="Maus I."/>
            <person name="Zhu X."/>
            <person name="Kougias P.G."/>
            <person name="Basile A."/>
            <person name="Luo G."/>
            <person name="Schluter A."/>
            <person name="Konstantinidis K.T."/>
            <person name="Angelidaki I."/>
        </authorList>
    </citation>
    <scope>NUCLEOTIDE SEQUENCE</scope>
    <source>
        <strain evidence="2">AS06rmzACSIP_7</strain>
    </source>
</reference>
<feature type="non-terminal residue" evidence="2">
    <location>
        <position position="1"/>
    </location>
</feature>
<organism evidence="2 3">
    <name type="scientific">Syntrophorhabdus aromaticivorans</name>
    <dbReference type="NCBI Taxonomy" id="328301"/>
    <lineage>
        <taxon>Bacteria</taxon>
        <taxon>Pseudomonadati</taxon>
        <taxon>Thermodesulfobacteriota</taxon>
        <taxon>Syntrophorhabdia</taxon>
        <taxon>Syntrophorhabdales</taxon>
        <taxon>Syntrophorhabdaceae</taxon>
        <taxon>Syntrophorhabdus</taxon>
    </lineage>
</organism>
<reference evidence="2" key="2">
    <citation type="submission" date="2020-01" db="EMBL/GenBank/DDBJ databases">
        <authorList>
            <person name="Campanaro S."/>
        </authorList>
    </citation>
    <scope>NUCLEOTIDE SEQUENCE</scope>
    <source>
        <strain evidence="2">AS06rmzACSIP_7</strain>
    </source>
</reference>
<protein>
    <submittedName>
        <fullName evidence="2">Uncharacterized protein</fullName>
    </submittedName>
</protein>
<sequence length="69" mass="7205">AAKSGMGKKSGMGGKSEKSGTGKKGGMGGKGLVVDSGSRNNTSRNILTFFCRHAKHEVTIVIRLAREVK</sequence>
<proteinExistence type="predicted"/>
<feature type="compositionally biased region" description="Gly residues" evidence="1">
    <location>
        <begin position="22"/>
        <end position="31"/>
    </location>
</feature>
<evidence type="ECO:0000313" key="3">
    <source>
        <dbReference type="Proteomes" id="UP000777265"/>
    </source>
</evidence>
<comment type="caution">
    <text evidence="2">The sequence shown here is derived from an EMBL/GenBank/DDBJ whole genome shotgun (WGS) entry which is preliminary data.</text>
</comment>
<gene>
    <name evidence="2" type="ORF">GXY80_13650</name>
</gene>
<accession>A0A971S1H9</accession>
<feature type="region of interest" description="Disordered" evidence="1">
    <location>
        <begin position="1"/>
        <end position="41"/>
    </location>
</feature>